<dbReference type="Proteomes" id="UP001497497">
    <property type="component" value="Unassembled WGS sequence"/>
</dbReference>
<feature type="non-terminal residue" evidence="1">
    <location>
        <position position="1"/>
    </location>
</feature>
<sequence length="186" mass="21105">GRPVVVVQSHGLCCHRKSKMADCIDSPLEFSDFVTPTPLNPIIKGTETKHFLPREIFTSDNDEFNFFLIGVDLERETSVACHDQVNKIQVQECQDSSPHLENTDINEEMLHPPSSSVSLTFPTLQDIKSPRAGNSFNSPVLFEIGFDKRSDKVEVIEIPTEPNRNLQEAFLEFRKKRQVGIHLFIP</sequence>
<protein>
    <submittedName>
        <fullName evidence="1">Uncharacterized protein</fullName>
    </submittedName>
</protein>
<reference evidence="1 2" key="1">
    <citation type="submission" date="2024-04" db="EMBL/GenBank/DDBJ databases">
        <authorList>
            <consortium name="Genoscope - CEA"/>
            <person name="William W."/>
        </authorList>
    </citation>
    <scope>NUCLEOTIDE SEQUENCE [LARGE SCALE GENOMIC DNA]</scope>
</reference>
<organism evidence="1 2">
    <name type="scientific">Lymnaea stagnalis</name>
    <name type="common">Great pond snail</name>
    <name type="synonym">Helix stagnalis</name>
    <dbReference type="NCBI Taxonomy" id="6523"/>
    <lineage>
        <taxon>Eukaryota</taxon>
        <taxon>Metazoa</taxon>
        <taxon>Spiralia</taxon>
        <taxon>Lophotrochozoa</taxon>
        <taxon>Mollusca</taxon>
        <taxon>Gastropoda</taxon>
        <taxon>Heterobranchia</taxon>
        <taxon>Euthyneura</taxon>
        <taxon>Panpulmonata</taxon>
        <taxon>Hygrophila</taxon>
        <taxon>Lymnaeoidea</taxon>
        <taxon>Lymnaeidae</taxon>
        <taxon>Lymnaea</taxon>
    </lineage>
</organism>
<name>A0AAV2INZ9_LYMST</name>
<proteinExistence type="predicted"/>
<gene>
    <name evidence="1" type="ORF">GSLYS_00021502001</name>
</gene>
<dbReference type="AlphaFoldDB" id="A0AAV2INZ9"/>
<evidence type="ECO:0000313" key="2">
    <source>
        <dbReference type="Proteomes" id="UP001497497"/>
    </source>
</evidence>
<accession>A0AAV2INZ9</accession>
<evidence type="ECO:0000313" key="1">
    <source>
        <dbReference type="EMBL" id="CAL1548185.1"/>
    </source>
</evidence>
<dbReference type="EMBL" id="CAXITT010001206">
    <property type="protein sequence ID" value="CAL1548185.1"/>
    <property type="molecule type" value="Genomic_DNA"/>
</dbReference>
<keyword evidence="2" id="KW-1185">Reference proteome</keyword>
<comment type="caution">
    <text evidence="1">The sequence shown here is derived from an EMBL/GenBank/DDBJ whole genome shotgun (WGS) entry which is preliminary data.</text>
</comment>